<dbReference type="GO" id="GO:0016616">
    <property type="term" value="F:oxidoreductase activity, acting on the CH-OH group of donors, NAD or NADP as acceptor"/>
    <property type="evidence" value="ECO:0007669"/>
    <property type="project" value="TreeGrafter"/>
</dbReference>
<evidence type="ECO:0008006" key="6">
    <source>
        <dbReference type="Google" id="ProtNLM"/>
    </source>
</evidence>
<keyword evidence="3" id="KW-0560">Oxidoreductase</keyword>
<keyword evidence="2" id="KW-0521">NADP</keyword>
<keyword evidence="5" id="KW-1185">Reference proteome</keyword>
<dbReference type="Proteomes" id="UP001194746">
    <property type="component" value="Unassembled WGS sequence"/>
</dbReference>
<comment type="similarity">
    <text evidence="1">Belongs to the short-chain dehydrogenases/reductases (SDR) family.</text>
</comment>
<dbReference type="Gene3D" id="3.40.50.720">
    <property type="entry name" value="NAD(P)-binding Rossmann-like Domain"/>
    <property type="match status" value="1"/>
</dbReference>
<evidence type="ECO:0000313" key="5">
    <source>
        <dbReference type="Proteomes" id="UP001194746"/>
    </source>
</evidence>
<dbReference type="Pfam" id="PF00106">
    <property type="entry name" value="adh_short"/>
    <property type="match status" value="1"/>
</dbReference>
<dbReference type="PRINTS" id="PR00081">
    <property type="entry name" value="GDHRDH"/>
</dbReference>
<dbReference type="InterPro" id="IPR002347">
    <property type="entry name" value="SDR_fam"/>
</dbReference>
<evidence type="ECO:0000256" key="3">
    <source>
        <dbReference type="ARBA" id="ARBA00023002"/>
    </source>
</evidence>
<evidence type="ECO:0000313" key="4">
    <source>
        <dbReference type="EMBL" id="KAF9891286.1"/>
    </source>
</evidence>
<evidence type="ECO:0000256" key="1">
    <source>
        <dbReference type="ARBA" id="ARBA00006484"/>
    </source>
</evidence>
<dbReference type="InterPro" id="IPR020904">
    <property type="entry name" value="Sc_DH/Rdtase_CS"/>
</dbReference>
<organism evidence="4 5">
    <name type="scientific">Aspergillus nanangensis</name>
    <dbReference type="NCBI Taxonomy" id="2582783"/>
    <lineage>
        <taxon>Eukaryota</taxon>
        <taxon>Fungi</taxon>
        <taxon>Dikarya</taxon>
        <taxon>Ascomycota</taxon>
        <taxon>Pezizomycotina</taxon>
        <taxon>Eurotiomycetes</taxon>
        <taxon>Eurotiomycetidae</taxon>
        <taxon>Eurotiales</taxon>
        <taxon>Aspergillaceae</taxon>
        <taxon>Aspergillus</taxon>
        <taxon>Aspergillus subgen. Circumdati</taxon>
    </lineage>
</organism>
<evidence type="ECO:0000256" key="2">
    <source>
        <dbReference type="ARBA" id="ARBA00022857"/>
    </source>
</evidence>
<accession>A0AAD4CRA0</accession>
<dbReference type="AlphaFoldDB" id="A0AAD4CRA0"/>
<dbReference type="InterPro" id="IPR036291">
    <property type="entry name" value="NAD(P)-bd_dom_sf"/>
</dbReference>
<sequence length="268" mass="29455">MTTTSLQVAIITGGTSGIGLAVGRQLTEQPNWRVYLIGTNEQRGHDTVKDLPRASFCKANVGDYDSIASVFQEIFEQNARIDFVFANAGVTGLAFNIYESLPTGVIPPKPNLDAVDINFAGVVWTAYLALHYFRQSPRNDHSQRNLIITGSCTSLYRAGSVPVYAGTKHALIGFARSIARRFHQDGIRVNIIAPGIVKTNFGNEQLWEKTPPDVIIPMKHILDVTLSLLSGEDMVDSQGRQVSGPELFGRVVEITVNDYYQRAAGMDR</sequence>
<dbReference type="PROSITE" id="PS00061">
    <property type="entry name" value="ADH_SHORT"/>
    <property type="match status" value="1"/>
</dbReference>
<dbReference type="EMBL" id="VCAU01000020">
    <property type="protein sequence ID" value="KAF9891286.1"/>
    <property type="molecule type" value="Genomic_DNA"/>
</dbReference>
<dbReference type="PANTHER" id="PTHR44229:SF4">
    <property type="entry name" value="15-HYDROXYPROSTAGLANDIN DEHYDROGENASE [NAD(+)]"/>
    <property type="match status" value="1"/>
</dbReference>
<comment type="caution">
    <text evidence="4">The sequence shown here is derived from an EMBL/GenBank/DDBJ whole genome shotgun (WGS) entry which is preliminary data.</text>
</comment>
<dbReference type="SUPFAM" id="SSF51735">
    <property type="entry name" value="NAD(P)-binding Rossmann-fold domains"/>
    <property type="match status" value="1"/>
</dbReference>
<dbReference type="GO" id="GO:0044550">
    <property type="term" value="P:secondary metabolite biosynthetic process"/>
    <property type="evidence" value="ECO:0007669"/>
    <property type="project" value="UniProtKB-ARBA"/>
</dbReference>
<proteinExistence type="inferred from homology"/>
<name>A0AAD4CRA0_ASPNN</name>
<gene>
    <name evidence="4" type="ORF">FE257_004850</name>
</gene>
<reference evidence="4" key="1">
    <citation type="journal article" date="2019" name="Beilstein J. Org. Chem.">
        <title>Nanangenines: drimane sesquiterpenoids as the dominant metabolite cohort of a novel Australian fungus, Aspergillus nanangensis.</title>
        <authorList>
            <person name="Lacey H.J."/>
            <person name="Gilchrist C.L.M."/>
            <person name="Crombie A."/>
            <person name="Kalaitzis J.A."/>
            <person name="Vuong D."/>
            <person name="Rutledge P.J."/>
            <person name="Turner P."/>
            <person name="Pitt J.I."/>
            <person name="Lacey E."/>
            <person name="Chooi Y.H."/>
            <person name="Piggott A.M."/>
        </authorList>
    </citation>
    <scope>NUCLEOTIDE SEQUENCE</scope>
    <source>
        <strain evidence="4">MST-FP2251</strain>
    </source>
</reference>
<reference evidence="4" key="2">
    <citation type="submission" date="2020-02" db="EMBL/GenBank/DDBJ databases">
        <authorList>
            <person name="Gilchrist C.L.M."/>
            <person name="Chooi Y.-H."/>
        </authorList>
    </citation>
    <scope>NUCLEOTIDE SEQUENCE</scope>
    <source>
        <strain evidence="4">MST-FP2251</strain>
    </source>
</reference>
<dbReference type="GO" id="GO:0005737">
    <property type="term" value="C:cytoplasm"/>
    <property type="evidence" value="ECO:0007669"/>
    <property type="project" value="TreeGrafter"/>
</dbReference>
<dbReference type="PANTHER" id="PTHR44229">
    <property type="entry name" value="15-HYDROXYPROSTAGLANDIN DEHYDROGENASE [NAD(+)]"/>
    <property type="match status" value="1"/>
</dbReference>
<protein>
    <recommendedName>
        <fullName evidence="6">NAD(P)-binding protein</fullName>
    </recommendedName>
</protein>